<sequence length="153" mass="17095">MMTMLKKQKISLYIYLLVFVLTTSLVFLYISNVNKAYYQDMQVNVLYLLAAALVFLLLTIGLSFYAKTKSLLMAADISRIVASLLIILGGVRFISMRLESFGYIFGSNLEMNNEAAFDAGSQAIMIIVIFVATWLISVIAAFFDVGQKKTVTE</sequence>
<feature type="transmembrane region" description="Helical" evidence="1">
    <location>
        <begin position="45"/>
        <end position="65"/>
    </location>
</feature>
<organism evidence="2 3">
    <name type="scientific">Enterococcus casseliflavus</name>
    <name type="common">Enterococcus flavescens</name>
    <dbReference type="NCBI Taxonomy" id="37734"/>
    <lineage>
        <taxon>Bacteria</taxon>
        <taxon>Bacillati</taxon>
        <taxon>Bacillota</taxon>
        <taxon>Bacilli</taxon>
        <taxon>Lactobacillales</taxon>
        <taxon>Enterococcaceae</taxon>
        <taxon>Enterococcus</taxon>
    </lineage>
</organism>
<reference evidence="2 3" key="1">
    <citation type="submission" date="2018-08" db="EMBL/GenBank/DDBJ databases">
        <title>A genome reference for cultivated species of the human gut microbiota.</title>
        <authorList>
            <person name="Zou Y."/>
            <person name="Xue W."/>
            <person name="Luo G."/>
        </authorList>
    </citation>
    <scope>NUCLEOTIDE SEQUENCE [LARGE SCALE GENOMIC DNA]</scope>
    <source>
        <strain evidence="2 3">AF48-16</strain>
    </source>
</reference>
<dbReference type="EMBL" id="QRMZ01000001">
    <property type="protein sequence ID" value="RHK08320.1"/>
    <property type="molecule type" value="Genomic_DNA"/>
</dbReference>
<feature type="transmembrane region" description="Helical" evidence="1">
    <location>
        <begin position="123"/>
        <end position="143"/>
    </location>
</feature>
<dbReference type="RefSeq" id="WP_151195076.1">
    <property type="nucleotide sequence ID" value="NZ_JADPAH010000004.1"/>
</dbReference>
<keyword evidence="1" id="KW-0472">Membrane</keyword>
<proteinExistence type="predicted"/>
<protein>
    <recommendedName>
        <fullName evidence="4">ABC transporter permease</fullName>
    </recommendedName>
</protein>
<evidence type="ECO:0000313" key="3">
    <source>
        <dbReference type="Proteomes" id="UP000286288"/>
    </source>
</evidence>
<gene>
    <name evidence="2" type="ORF">DW084_01235</name>
</gene>
<name>A0A415EYD5_ENTCA</name>
<feature type="transmembrane region" description="Helical" evidence="1">
    <location>
        <begin position="77"/>
        <end position="95"/>
    </location>
</feature>
<dbReference type="Proteomes" id="UP000286288">
    <property type="component" value="Unassembled WGS sequence"/>
</dbReference>
<evidence type="ECO:0008006" key="4">
    <source>
        <dbReference type="Google" id="ProtNLM"/>
    </source>
</evidence>
<keyword evidence="1" id="KW-1133">Transmembrane helix</keyword>
<keyword evidence="1" id="KW-0812">Transmembrane</keyword>
<accession>A0A415EYD5</accession>
<dbReference type="AlphaFoldDB" id="A0A415EYD5"/>
<evidence type="ECO:0000256" key="1">
    <source>
        <dbReference type="SAM" id="Phobius"/>
    </source>
</evidence>
<feature type="transmembrane region" description="Helical" evidence="1">
    <location>
        <begin position="12"/>
        <end position="30"/>
    </location>
</feature>
<evidence type="ECO:0000313" key="2">
    <source>
        <dbReference type="EMBL" id="RHK08320.1"/>
    </source>
</evidence>
<comment type="caution">
    <text evidence="2">The sequence shown here is derived from an EMBL/GenBank/DDBJ whole genome shotgun (WGS) entry which is preliminary data.</text>
</comment>